<comment type="similarity">
    <text evidence="1">Belongs to the TolB family.</text>
</comment>
<dbReference type="Proteomes" id="UP001551176">
    <property type="component" value="Unassembled WGS sequence"/>
</dbReference>
<protein>
    <submittedName>
        <fullName evidence="4">Amidohydrolase family protein</fullName>
    </submittedName>
</protein>
<dbReference type="SUPFAM" id="SSF50993">
    <property type="entry name" value="Peptidase/esterase 'gauge' domain"/>
    <property type="match status" value="1"/>
</dbReference>
<keyword evidence="5" id="KW-1185">Reference proteome</keyword>
<dbReference type="InterPro" id="IPR006680">
    <property type="entry name" value="Amidohydro-rel"/>
</dbReference>
<evidence type="ECO:0000259" key="3">
    <source>
        <dbReference type="Pfam" id="PF01979"/>
    </source>
</evidence>
<dbReference type="PANTHER" id="PTHR36842">
    <property type="entry name" value="PROTEIN TOLB HOMOLOG"/>
    <property type="match status" value="1"/>
</dbReference>
<dbReference type="SUPFAM" id="SSF82171">
    <property type="entry name" value="DPP6 N-terminal domain-like"/>
    <property type="match status" value="1"/>
</dbReference>
<evidence type="ECO:0000313" key="4">
    <source>
        <dbReference type="EMBL" id="MEU6822212.1"/>
    </source>
</evidence>
<dbReference type="Pfam" id="PF07676">
    <property type="entry name" value="PD40"/>
    <property type="match status" value="4"/>
</dbReference>
<feature type="domain" description="Amidohydrolase-related" evidence="3">
    <location>
        <begin position="935"/>
        <end position="1021"/>
    </location>
</feature>
<dbReference type="EMBL" id="JBEYXV010000007">
    <property type="protein sequence ID" value="MEU6822212.1"/>
    <property type="molecule type" value="Genomic_DNA"/>
</dbReference>
<dbReference type="InterPro" id="IPR006311">
    <property type="entry name" value="TAT_signal"/>
</dbReference>
<dbReference type="RefSeq" id="WP_359349083.1">
    <property type="nucleotide sequence ID" value="NZ_JBEYXV010000007.1"/>
</dbReference>
<keyword evidence="2" id="KW-0732">Signal</keyword>
<name>A0ABV3BPG1_9ACTN</name>
<dbReference type="SUPFAM" id="SSF51556">
    <property type="entry name" value="Metallo-dependent hydrolases"/>
    <property type="match status" value="1"/>
</dbReference>
<feature type="chain" id="PRO_5045100104" evidence="2">
    <location>
        <begin position="38"/>
        <end position="1064"/>
    </location>
</feature>
<dbReference type="Gene3D" id="3.20.20.140">
    <property type="entry name" value="Metal-dependent hydrolases"/>
    <property type="match status" value="1"/>
</dbReference>
<accession>A0ABV3BPG1</accession>
<evidence type="ECO:0000256" key="1">
    <source>
        <dbReference type="ARBA" id="ARBA00009820"/>
    </source>
</evidence>
<feature type="signal peptide" evidence="2">
    <location>
        <begin position="1"/>
        <end position="37"/>
    </location>
</feature>
<dbReference type="InterPro" id="IPR011059">
    <property type="entry name" value="Metal-dep_hydrolase_composite"/>
</dbReference>
<gene>
    <name evidence="4" type="ORF">ABZ921_16425</name>
</gene>
<dbReference type="InterPro" id="IPR011659">
    <property type="entry name" value="WD40"/>
</dbReference>
<proteinExistence type="inferred from homology"/>
<evidence type="ECO:0000313" key="5">
    <source>
        <dbReference type="Proteomes" id="UP001551176"/>
    </source>
</evidence>
<comment type="caution">
    <text evidence="4">The sequence shown here is derived from an EMBL/GenBank/DDBJ whole genome shotgun (WGS) entry which is preliminary data.</text>
</comment>
<sequence>MSIPYISRRRFLQTTTAVGAAATTGALTGIGSGSAQAATPASGAAAAGATEAAATRLRFTATTNGAASLAGDRMIAEVQGVLWSLPGAGGDAVPLTPADLEPTRPVHSPDGRLIAVCAFRTGNFHIWTLKPDGSELTQRTEGEWDDRGPAWSPDGKRLVFASERGGDPVEGAPFRIWVLELATGELTRLTGQPGQSGPVQDGAWEDFDPVWSPDGKRVLFVRAAVKSGALDARTIASVAADGSGAVTVEHTDATTAQIFVPAVSSTGTLAYLRTTAAPNAACALVVDGEEVAVGGDVEPAPPRWISAKELLLTVDGRFTVVRPDAPGTRKDIPFTAPLPLDRPEYALKTFDLDGTESRPVRAFDLPVLSPDGKQVAFTALNSLWVGEVSGGKAPRRVTRAKATGYLYAAAWTPDGKALLYSDDRDGMPAVRRRELDTGKETVLASGGRIQAALSPDGNRLACFDLATNLLVRDLRTGEEKVLATSPPGGELSGRPSWSADGRHVAVSFRNRINQRFREGYNLIRVIDTSDGSARTHAVAPHASISDRNSNGPVWSPDGRHMAAVVESALWLLPVAADGTPNGKPRTFPAEAADHPTWSGDSRHVLYLSAGRLRLLTVADGSVRTVKLPLDHRRPAPEDTVLHAGRFWDGSGGDDSVREDVDVTIRGGRVTAVAPHRSGRAAGRRVDASGQTVIPGLWDTHMHPQPGIYGGRQSALFLSYGITSTMSMGGSGYEGARLREATAAGELAGPRLVTASEVLDGSRIAWDNRVHATREGLRLTLSRGKALDWDFVKTYVRAPGWVMEEATRFAHEEMGVRCGSHNLSPGIQLGQDLTTHLQATQRAEFGHATSAGELAYQDVTEIYTATGDFHLVATPFSATPLIGAAPGLADDERVTRLMPPWETAQVQSLAEQAPTDAQLATLARETDIYRRISTGGGLIALGTDSPGIPTGLGVHIGLRALRRGGYSASEALRTATSAPARIFGLDRDLGTLEVGKLADLAVIDGDPFRDFDSLVRTVSVMRGGVPYEVSDLISAVPAVKVTAKERGQWARTGKQLRNRCCDHGH</sequence>
<dbReference type="PROSITE" id="PS51318">
    <property type="entry name" value="TAT"/>
    <property type="match status" value="1"/>
</dbReference>
<dbReference type="Gene3D" id="2.30.40.10">
    <property type="entry name" value="Urease, subunit C, domain 1"/>
    <property type="match status" value="1"/>
</dbReference>
<dbReference type="Pfam" id="PF01979">
    <property type="entry name" value="Amidohydro_1"/>
    <property type="match status" value="1"/>
</dbReference>
<evidence type="ECO:0000256" key="2">
    <source>
        <dbReference type="SAM" id="SignalP"/>
    </source>
</evidence>
<reference evidence="4 5" key="1">
    <citation type="submission" date="2024-06" db="EMBL/GenBank/DDBJ databases">
        <title>The Natural Products Discovery Center: Release of the First 8490 Sequenced Strains for Exploring Actinobacteria Biosynthetic Diversity.</title>
        <authorList>
            <person name="Kalkreuter E."/>
            <person name="Kautsar S.A."/>
            <person name="Yang D."/>
            <person name="Bader C.D."/>
            <person name="Teijaro C.N."/>
            <person name="Fluegel L."/>
            <person name="Davis C.M."/>
            <person name="Simpson J.R."/>
            <person name="Lauterbach L."/>
            <person name="Steele A.D."/>
            <person name="Gui C."/>
            <person name="Meng S."/>
            <person name="Li G."/>
            <person name="Viehrig K."/>
            <person name="Ye F."/>
            <person name="Su P."/>
            <person name="Kiefer A.F."/>
            <person name="Nichols A."/>
            <person name="Cepeda A.J."/>
            <person name="Yan W."/>
            <person name="Fan B."/>
            <person name="Jiang Y."/>
            <person name="Adhikari A."/>
            <person name="Zheng C.-J."/>
            <person name="Schuster L."/>
            <person name="Cowan T.M."/>
            <person name="Smanski M.J."/>
            <person name="Chevrette M.G."/>
            <person name="De Carvalho L.P.S."/>
            <person name="Shen B."/>
        </authorList>
    </citation>
    <scope>NUCLEOTIDE SEQUENCE [LARGE SCALE GENOMIC DNA]</scope>
    <source>
        <strain evidence="4 5">NPDC046838</strain>
    </source>
</reference>
<dbReference type="Gene3D" id="2.120.10.30">
    <property type="entry name" value="TolB, C-terminal domain"/>
    <property type="match status" value="2"/>
</dbReference>
<organism evidence="4 5">
    <name type="scientific">Streptomyces atriruber</name>
    <dbReference type="NCBI Taxonomy" id="545121"/>
    <lineage>
        <taxon>Bacteria</taxon>
        <taxon>Bacillati</taxon>
        <taxon>Actinomycetota</taxon>
        <taxon>Actinomycetes</taxon>
        <taxon>Kitasatosporales</taxon>
        <taxon>Streptomycetaceae</taxon>
        <taxon>Streptomyces</taxon>
    </lineage>
</organism>
<dbReference type="InterPro" id="IPR011042">
    <property type="entry name" value="6-blade_b-propeller_TolB-like"/>
</dbReference>
<dbReference type="Gene3D" id="3.30.110.90">
    <property type="entry name" value="Amidohydrolase"/>
    <property type="match status" value="1"/>
</dbReference>
<dbReference type="Gene3D" id="2.140.10.30">
    <property type="entry name" value="Dipeptidylpeptidase IV, N-terminal domain"/>
    <property type="match status" value="1"/>
</dbReference>
<dbReference type="InterPro" id="IPR032466">
    <property type="entry name" value="Metal_Hydrolase"/>
</dbReference>
<dbReference type="PANTHER" id="PTHR36842:SF1">
    <property type="entry name" value="PROTEIN TOLB"/>
    <property type="match status" value="1"/>
</dbReference>